<dbReference type="EMBL" id="CCKQ01004808">
    <property type="protein sequence ID" value="CDW75959.1"/>
    <property type="molecule type" value="Genomic_DNA"/>
</dbReference>
<name>A0A078A5C5_STYLE</name>
<feature type="transmembrane region" description="Helical" evidence="1">
    <location>
        <begin position="12"/>
        <end position="32"/>
    </location>
</feature>
<evidence type="ECO:0000256" key="1">
    <source>
        <dbReference type="SAM" id="Phobius"/>
    </source>
</evidence>
<feature type="transmembrane region" description="Helical" evidence="1">
    <location>
        <begin position="480"/>
        <end position="499"/>
    </location>
</feature>
<feature type="transmembrane region" description="Helical" evidence="1">
    <location>
        <begin position="233"/>
        <end position="251"/>
    </location>
</feature>
<dbReference type="OrthoDB" id="325731at2759"/>
<gene>
    <name evidence="2" type="primary">Contig4960.g5299</name>
    <name evidence="2" type="ORF">STYLEM_4955</name>
</gene>
<dbReference type="AlphaFoldDB" id="A0A078A5C5"/>
<keyword evidence="1" id="KW-1133">Transmembrane helix</keyword>
<feature type="transmembrane region" description="Helical" evidence="1">
    <location>
        <begin position="263"/>
        <end position="287"/>
    </location>
</feature>
<keyword evidence="1" id="KW-0812">Transmembrane</keyword>
<feature type="transmembrane region" description="Helical" evidence="1">
    <location>
        <begin position="327"/>
        <end position="346"/>
    </location>
</feature>
<feature type="transmembrane region" description="Helical" evidence="1">
    <location>
        <begin position="629"/>
        <end position="648"/>
    </location>
</feature>
<dbReference type="Proteomes" id="UP000039865">
    <property type="component" value="Unassembled WGS sequence"/>
</dbReference>
<evidence type="ECO:0000313" key="3">
    <source>
        <dbReference type="Proteomes" id="UP000039865"/>
    </source>
</evidence>
<accession>A0A078A5C5</accession>
<feature type="transmembrane region" description="Helical" evidence="1">
    <location>
        <begin position="44"/>
        <end position="61"/>
    </location>
</feature>
<feature type="transmembrane region" description="Helical" evidence="1">
    <location>
        <begin position="524"/>
        <end position="545"/>
    </location>
</feature>
<feature type="transmembrane region" description="Helical" evidence="1">
    <location>
        <begin position="122"/>
        <end position="143"/>
    </location>
</feature>
<proteinExistence type="predicted"/>
<sequence>MKLLDPLQGYKITSQILFLQLAFALALGVCLARGEFETSNRDHAIGVMLAVHITSYVLEYIKILTGICGKKLGILKFTINFFNCALYQAAIFYAQVKYLSSSNHEPLNLNEKFEMNINAQKWLVLEISFYYMTIILTILFLVLQHYFQLKIATPIQEAVIIEAILNKQLKSSNQESDSIQAQQAADKIPEKQTSINDEVQANDDYQIYKGSSKSFWRPDKQNQDYLSLVKKYLQRYLIISLVFSISIYVIVKGEETPKGKLSYKYSVIILAALSSLVLIHTLLDIYTKILFSYWYNISLNVIYGLMVLDIFFMCFQTIFLEKYENLTRYWLLIFQFIFLAYILAYLTDFIAEKIGYEKQFFINQDGVTNVPLRHHFIKTVTLNVDIYAITFVSFQRLDASLPQIDIQKEEQPNKEYLLQKQSKDQEAANININDGEIVHNTEGEANKNFSNSAFIFLIQALLVFLVLDQFKKKEAQEIKVTFALLLTRILCAALLHMQLEGELRQSLQMLNYARLMVFHTKYRIPMIFISLMQFFGAFGTELINIFLICQQGSVQDVIMNFIALGVIAEIDNIYANTLYNNYSKKLIEDSDGKPGLQINDQVPVRKQYSNKCSIATQIHGLLRLFYETYYFYFMPFSVIVITFFSDLFDSTPNK</sequence>
<keyword evidence="1" id="KW-0472">Membrane</keyword>
<organism evidence="2 3">
    <name type="scientific">Stylonychia lemnae</name>
    <name type="common">Ciliate</name>
    <dbReference type="NCBI Taxonomy" id="5949"/>
    <lineage>
        <taxon>Eukaryota</taxon>
        <taxon>Sar</taxon>
        <taxon>Alveolata</taxon>
        <taxon>Ciliophora</taxon>
        <taxon>Intramacronucleata</taxon>
        <taxon>Spirotrichea</taxon>
        <taxon>Stichotrichia</taxon>
        <taxon>Sporadotrichida</taxon>
        <taxon>Oxytrichidae</taxon>
        <taxon>Stylonychinae</taxon>
        <taxon>Stylonychia</taxon>
    </lineage>
</organism>
<evidence type="ECO:0000313" key="2">
    <source>
        <dbReference type="EMBL" id="CDW75959.1"/>
    </source>
</evidence>
<reference evidence="2 3" key="1">
    <citation type="submission" date="2014-06" db="EMBL/GenBank/DDBJ databases">
        <authorList>
            <person name="Swart Estienne"/>
        </authorList>
    </citation>
    <scope>NUCLEOTIDE SEQUENCE [LARGE SCALE GENOMIC DNA]</scope>
    <source>
        <strain evidence="2 3">130c</strain>
    </source>
</reference>
<keyword evidence="3" id="KW-1185">Reference proteome</keyword>
<feature type="transmembrane region" description="Helical" evidence="1">
    <location>
        <begin position="449"/>
        <end position="468"/>
    </location>
</feature>
<evidence type="ECO:0008006" key="4">
    <source>
        <dbReference type="Google" id="ProtNLM"/>
    </source>
</evidence>
<protein>
    <recommendedName>
        <fullName evidence="4">Transmembrane protein</fullName>
    </recommendedName>
</protein>
<feature type="transmembrane region" description="Helical" evidence="1">
    <location>
        <begin position="73"/>
        <end position="94"/>
    </location>
</feature>
<dbReference type="InParanoid" id="A0A078A5C5"/>
<feature type="transmembrane region" description="Helical" evidence="1">
    <location>
        <begin position="293"/>
        <end position="315"/>
    </location>
</feature>